<feature type="region of interest" description="Disordered" evidence="8">
    <location>
        <begin position="73"/>
        <end position="108"/>
    </location>
</feature>
<organism evidence="11 12">
    <name type="scientific">Xanthomonas hyacinthi</name>
    <dbReference type="NCBI Taxonomy" id="56455"/>
    <lineage>
        <taxon>Bacteria</taxon>
        <taxon>Pseudomonadati</taxon>
        <taxon>Pseudomonadota</taxon>
        <taxon>Gammaproteobacteria</taxon>
        <taxon>Lysobacterales</taxon>
        <taxon>Lysobacteraceae</taxon>
        <taxon>Xanthomonas</taxon>
    </lineage>
</organism>
<dbReference type="PROSITE" id="PS51123">
    <property type="entry name" value="OMPA_2"/>
    <property type="match status" value="1"/>
</dbReference>
<evidence type="ECO:0000256" key="4">
    <source>
        <dbReference type="ARBA" id="ARBA00022692"/>
    </source>
</evidence>
<evidence type="ECO:0000256" key="7">
    <source>
        <dbReference type="PROSITE-ProRule" id="PRU00473"/>
    </source>
</evidence>
<evidence type="ECO:0000313" key="11">
    <source>
        <dbReference type="EMBL" id="PPU97181.1"/>
    </source>
</evidence>
<dbReference type="InterPro" id="IPR006665">
    <property type="entry name" value="OmpA-like"/>
</dbReference>
<gene>
    <name evidence="11" type="ORF">XhyaCFBP1156_12565</name>
</gene>
<accession>A0A2S7EVM5</accession>
<evidence type="ECO:0000256" key="5">
    <source>
        <dbReference type="ARBA" id="ARBA00022989"/>
    </source>
</evidence>
<keyword evidence="11" id="KW-0969">Cilium</keyword>
<dbReference type="PRINTS" id="PR01023">
    <property type="entry name" value="NAFLGMOTY"/>
</dbReference>
<dbReference type="AlphaFoldDB" id="A0A2S7EVM5"/>
<dbReference type="InterPro" id="IPR025713">
    <property type="entry name" value="MotB-like_N_dom"/>
</dbReference>
<keyword evidence="4 9" id="KW-0812">Transmembrane</keyword>
<dbReference type="Proteomes" id="UP000238261">
    <property type="component" value="Unassembled WGS sequence"/>
</dbReference>
<evidence type="ECO:0000256" key="1">
    <source>
        <dbReference type="ARBA" id="ARBA00004162"/>
    </source>
</evidence>
<reference evidence="12" key="1">
    <citation type="submission" date="2016-08" db="EMBL/GenBank/DDBJ databases">
        <authorList>
            <person name="Merda D."/>
            <person name="Briand M."/>
            <person name="Taghouti G."/>
            <person name="Carrere S."/>
            <person name="Gouzy J."/>
            <person name="Portier P."/>
            <person name="Jacques M.-A."/>
            <person name="Fischer-Le Saux M."/>
        </authorList>
    </citation>
    <scope>NUCLEOTIDE SEQUENCE [LARGE SCALE GENOMIC DNA]</scope>
    <source>
        <strain evidence="12">CFBP1156</strain>
    </source>
</reference>
<evidence type="ECO:0000259" key="10">
    <source>
        <dbReference type="PROSITE" id="PS51123"/>
    </source>
</evidence>
<comment type="subcellular location">
    <subcellularLocation>
        <location evidence="1">Cell membrane</location>
        <topology evidence="1">Single-pass membrane protein</topology>
    </subcellularLocation>
</comment>
<keyword evidence="11" id="KW-0966">Cell projection</keyword>
<comment type="caution">
    <text evidence="11">The sequence shown here is derived from an EMBL/GenBank/DDBJ whole genome shotgun (WGS) entry which is preliminary data.</text>
</comment>
<dbReference type="CDD" id="cd07185">
    <property type="entry name" value="OmpA_C-like"/>
    <property type="match status" value="1"/>
</dbReference>
<evidence type="ECO:0000313" key="12">
    <source>
        <dbReference type="Proteomes" id="UP000238261"/>
    </source>
</evidence>
<protein>
    <submittedName>
        <fullName evidence="11">Flagellar motor protein MotD</fullName>
    </submittedName>
</protein>
<feature type="region of interest" description="Disordered" evidence="8">
    <location>
        <begin position="273"/>
        <end position="303"/>
    </location>
</feature>
<dbReference type="Pfam" id="PF00691">
    <property type="entry name" value="OmpA"/>
    <property type="match status" value="1"/>
</dbReference>
<dbReference type="RefSeq" id="WP_046981548.1">
    <property type="nucleotide sequence ID" value="NZ_CP043476.1"/>
</dbReference>
<sequence length="334" mass="35135">MARKRQHEDHVNHEAWAIPYADLMTLLLAFFVVMYALSTVNEAKYRVMADAMSTAFGGAPRTMSPVQVGERLMQGQGGARPTPIKSSPALSLPDPNRLPSASPLRAPGALRDEEQLRRAQRQLDGIADRLGAALAPLIQKQLITVRHAGLWIEVEINSDILFGSGSASLDQSARSTLAQLAQVLVPVPNGVRVEGYTDNSPIATVQFPSNWELSAARAASVVHLFADQGLQPSRLSMIGYGEFRPRADNGSQAGRNANRRVVLVILADAGGADRAGADRGRDAAPVAAAGTPSPQDRLTDTAGAAPASPLHFAAAAAGNAGQPRAVPAAIEGVN</sequence>
<dbReference type="InterPro" id="IPR050330">
    <property type="entry name" value="Bact_OuterMem_StrucFunc"/>
</dbReference>
<keyword evidence="12" id="KW-1185">Reference proteome</keyword>
<dbReference type="OrthoDB" id="9815217at2"/>
<dbReference type="InterPro" id="IPR036737">
    <property type="entry name" value="OmpA-like_sf"/>
</dbReference>
<dbReference type="Pfam" id="PF13677">
    <property type="entry name" value="MotB_plug"/>
    <property type="match status" value="1"/>
</dbReference>
<dbReference type="NCBIfam" id="NF006541">
    <property type="entry name" value="PRK09038.1"/>
    <property type="match status" value="1"/>
</dbReference>
<dbReference type="EMBL" id="MDEG01000010">
    <property type="protein sequence ID" value="PPU97181.1"/>
    <property type="molecule type" value="Genomic_DNA"/>
</dbReference>
<dbReference type="Gene3D" id="3.30.1330.60">
    <property type="entry name" value="OmpA-like domain"/>
    <property type="match status" value="1"/>
</dbReference>
<feature type="domain" description="OmpA-like" evidence="10">
    <location>
        <begin position="149"/>
        <end position="269"/>
    </location>
</feature>
<keyword evidence="5 9" id="KW-1133">Transmembrane helix</keyword>
<keyword evidence="6 7" id="KW-0472">Membrane</keyword>
<keyword evidence="3" id="KW-1003">Cell membrane</keyword>
<evidence type="ECO:0000256" key="6">
    <source>
        <dbReference type="ARBA" id="ARBA00023136"/>
    </source>
</evidence>
<dbReference type="PANTHER" id="PTHR30329">
    <property type="entry name" value="STATOR ELEMENT OF FLAGELLAR MOTOR COMPLEX"/>
    <property type="match status" value="1"/>
</dbReference>
<evidence type="ECO:0000256" key="9">
    <source>
        <dbReference type="SAM" id="Phobius"/>
    </source>
</evidence>
<comment type="similarity">
    <text evidence="2">Belongs to the MotB family.</text>
</comment>
<evidence type="ECO:0000256" key="2">
    <source>
        <dbReference type="ARBA" id="ARBA00008914"/>
    </source>
</evidence>
<evidence type="ECO:0000256" key="8">
    <source>
        <dbReference type="SAM" id="MobiDB-lite"/>
    </source>
</evidence>
<dbReference type="SUPFAM" id="SSF103088">
    <property type="entry name" value="OmpA-like"/>
    <property type="match status" value="1"/>
</dbReference>
<evidence type="ECO:0000256" key="3">
    <source>
        <dbReference type="ARBA" id="ARBA00022475"/>
    </source>
</evidence>
<dbReference type="PANTHER" id="PTHR30329:SF20">
    <property type="entry name" value="EXPORTED PROTEIN"/>
    <property type="match status" value="1"/>
</dbReference>
<proteinExistence type="inferred from homology"/>
<dbReference type="GO" id="GO:0005886">
    <property type="term" value="C:plasma membrane"/>
    <property type="evidence" value="ECO:0007669"/>
    <property type="project" value="UniProtKB-SubCell"/>
</dbReference>
<name>A0A2S7EVM5_9XANT</name>
<keyword evidence="11" id="KW-0282">Flagellum</keyword>
<feature type="transmembrane region" description="Helical" evidence="9">
    <location>
        <begin position="20"/>
        <end position="38"/>
    </location>
</feature>